<dbReference type="EMBL" id="KI669826">
    <property type="protein sequence ID" value="ETM97762.1"/>
    <property type="molecule type" value="Genomic_DNA"/>
</dbReference>
<dbReference type="Proteomes" id="UP000018817">
    <property type="component" value="Unassembled WGS sequence"/>
</dbReference>
<evidence type="ECO:0000313" key="1">
    <source>
        <dbReference type="EMBL" id="ETM97762.1"/>
    </source>
</evidence>
<protein>
    <submittedName>
        <fullName evidence="1">Uncharacterized protein</fullName>
    </submittedName>
</protein>
<evidence type="ECO:0000313" key="2">
    <source>
        <dbReference type="Proteomes" id="UP000018817"/>
    </source>
</evidence>
<reference evidence="2" key="1">
    <citation type="submission" date="2011-12" db="EMBL/GenBank/DDBJ databases">
        <authorList>
            <consortium name="The Broad Institute Genome Sequencing Platform"/>
            <person name="Russ C."/>
            <person name="Tyler B."/>
            <person name="Panabieres F."/>
            <person name="Shan W."/>
            <person name="Tripathy S."/>
            <person name="Grunwald N."/>
            <person name="Machado M."/>
            <person name="Young S.K."/>
            <person name="Zeng Q."/>
            <person name="Gargeya S."/>
            <person name="Fitzgerald M."/>
            <person name="Haas B."/>
            <person name="Abouelleil A."/>
            <person name="Alvarado L."/>
            <person name="Arachchi H.M."/>
            <person name="Berlin A."/>
            <person name="Chapman S.B."/>
            <person name="Gearin G."/>
            <person name="Goldberg J."/>
            <person name="Griggs A."/>
            <person name="Gujja S."/>
            <person name="Hansen M."/>
            <person name="Heiman D."/>
            <person name="Howarth C."/>
            <person name="Larimer J."/>
            <person name="Lui A."/>
            <person name="MacDonald P.J.P."/>
            <person name="McCowen C."/>
            <person name="Montmayeur A."/>
            <person name="Murphy C."/>
            <person name="Neiman D."/>
            <person name="Pearson M."/>
            <person name="Priest M."/>
            <person name="Roberts A."/>
            <person name="Saif S."/>
            <person name="Shea T."/>
            <person name="Sisk P."/>
            <person name="Stolte C."/>
            <person name="Sykes S."/>
            <person name="Wortman J."/>
            <person name="Nusbaum C."/>
            <person name="Birren B."/>
        </authorList>
    </citation>
    <scope>NUCLEOTIDE SEQUENCE [LARGE SCALE GENOMIC DNA]</scope>
    <source>
        <strain evidence="2">INRA-310</strain>
    </source>
</reference>
<dbReference type="AlphaFoldDB" id="W2P9Q7"/>
<dbReference type="GeneID" id="20193437"/>
<sequence>MQVMFSSLHEVILHQRQVAQIENLPLQSRWHLPERFQLYL</sequence>
<dbReference type="VEuPathDB" id="FungiDB:PPTG_24838"/>
<name>W2P9Q7_PHYN3</name>
<reference evidence="1 2" key="2">
    <citation type="submission" date="2013-11" db="EMBL/GenBank/DDBJ databases">
        <title>The Genome Sequence of Phytophthora parasitica INRA-310.</title>
        <authorList>
            <consortium name="The Broad Institute Genomics Platform"/>
            <person name="Russ C."/>
            <person name="Tyler B."/>
            <person name="Panabieres F."/>
            <person name="Shan W."/>
            <person name="Tripathy S."/>
            <person name="Grunwald N."/>
            <person name="Machado M."/>
            <person name="Johnson C.S."/>
            <person name="Arredondo F."/>
            <person name="Hong C."/>
            <person name="Coffey M."/>
            <person name="Young S.K."/>
            <person name="Zeng Q."/>
            <person name="Gargeya S."/>
            <person name="Fitzgerald M."/>
            <person name="Abouelleil A."/>
            <person name="Alvarado L."/>
            <person name="Chapman S.B."/>
            <person name="Gainer-Dewar J."/>
            <person name="Goldberg J."/>
            <person name="Griggs A."/>
            <person name="Gujja S."/>
            <person name="Hansen M."/>
            <person name="Howarth C."/>
            <person name="Imamovic A."/>
            <person name="Ireland A."/>
            <person name="Larimer J."/>
            <person name="McCowan C."/>
            <person name="Murphy C."/>
            <person name="Pearson M."/>
            <person name="Poon T.W."/>
            <person name="Priest M."/>
            <person name="Roberts A."/>
            <person name="Saif S."/>
            <person name="Shea T."/>
            <person name="Sykes S."/>
            <person name="Wortman J."/>
            <person name="Nusbaum C."/>
            <person name="Birren B."/>
        </authorList>
    </citation>
    <scope>NUCLEOTIDE SEQUENCE [LARGE SCALE GENOMIC DNA]</scope>
    <source>
        <strain evidence="1 2">INRA-310</strain>
    </source>
</reference>
<proteinExistence type="predicted"/>
<accession>W2P9Q7</accession>
<organism evidence="1 2">
    <name type="scientific">Phytophthora nicotianae (strain INRA-310)</name>
    <name type="common">Phytophthora parasitica</name>
    <dbReference type="NCBI Taxonomy" id="761204"/>
    <lineage>
        <taxon>Eukaryota</taxon>
        <taxon>Sar</taxon>
        <taxon>Stramenopiles</taxon>
        <taxon>Oomycota</taxon>
        <taxon>Peronosporomycetes</taxon>
        <taxon>Peronosporales</taxon>
        <taxon>Peronosporaceae</taxon>
        <taxon>Phytophthora</taxon>
    </lineage>
</organism>
<dbReference type="RefSeq" id="XP_008916940.1">
    <property type="nucleotide sequence ID" value="XM_008918692.1"/>
</dbReference>
<gene>
    <name evidence="1" type="ORF">PPTG_24838</name>
</gene>